<dbReference type="SMART" id="SM00421">
    <property type="entry name" value="HTH_LUXR"/>
    <property type="match status" value="1"/>
</dbReference>
<dbReference type="InterPro" id="IPR041664">
    <property type="entry name" value="AAA_16"/>
</dbReference>
<dbReference type="Pfam" id="PF14559">
    <property type="entry name" value="TPR_19"/>
    <property type="match status" value="1"/>
</dbReference>
<keyword evidence="5" id="KW-1185">Reference proteome</keyword>
<dbReference type="PROSITE" id="PS50043">
    <property type="entry name" value="HTH_LUXR_2"/>
    <property type="match status" value="1"/>
</dbReference>
<dbReference type="InterPro" id="IPR036388">
    <property type="entry name" value="WH-like_DNA-bd_sf"/>
</dbReference>
<dbReference type="GO" id="GO:0005737">
    <property type="term" value="C:cytoplasm"/>
    <property type="evidence" value="ECO:0007669"/>
    <property type="project" value="TreeGrafter"/>
</dbReference>
<dbReference type="InterPro" id="IPR000792">
    <property type="entry name" value="Tscrpt_reg_LuxR_C"/>
</dbReference>
<dbReference type="Gene3D" id="3.40.50.300">
    <property type="entry name" value="P-loop containing nucleotide triphosphate hydrolases"/>
    <property type="match status" value="1"/>
</dbReference>
<dbReference type="SMART" id="SM00382">
    <property type="entry name" value="AAA"/>
    <property type="match status" value="1"/>
</dbReference>
<dbReference type="InterPro" id="IPR003593">
    <property type="entry name" value="AAA+_ATPase"/>
</dbReference>
<evidence type="ECO:0000256" key="2">
    <source>
        <dbReference type="ARBA" id="ARBA00022840"/>
    </source>
</evidence>
<dbReference type="Gene3D" id="1.25.40.10">
    <property type="entry name" value="Tetratricopeptide repeat domain"/>
    <property type="match status" value="1"/>
</dbReference>
<dbReference type="InterPro" id="IPR011990">
    <property type="entry name" value="TPR-like_helical_dom_sf"/>
</dbReference>
<dbReference type="GO" id="GO:0003677">
    <property type="term" value="F:DNA binding"/>
    <property type="evidence" value="ECO:0007669"/>
    <property type="project" value="InterPro"/>
</dbReference>
<gene>
    <name evidence="4" type="ORF">BKG61_09555</name>
</gene>
<evidence type="ECO:0000313" key="5">
    <source>
        <dbReference type="Proteomes" id="UP000179636"/>
    </source>
</evidence>
<dbReference type="PROSITE" id="PS00622">
    <property type="entry name" value="HTH_LUXR_1"/>
    <property type="match status" value="1"/>
</dbReference>
<organism evidence="4 5">
    <name type="scientific">Mycobacterium syngnathidarum</name>
    <dbReference type="NCBI Taxonomy" id="1908205"/>
    <lineage>
        <taxon>Bacteria</taxon>
        <taxon>Bacillati</taxon>
        <taxon>Actinomycetota</taxon>
        <taxon>Actinomycetes</taxon>
        <taxon>Mycobacteriales</taxon>
        <taxon>Mycobacteriaceae</taxon>
        <taxon>Mycobacterium</taxon>
    </lineage>
</organism>
<dbReference type="GO" id="GO:0005524">
    <property type="term" value="F:ATP binding"/>
    <property type="evidence" value="ECO:0007669"/>
    <property type="project" value="UniProtKB-KW"/>
</dbReference>
<dbReference type="InterPro" id="IPR016032">
    <property type="entry name" value="Sig_transdc_resp-reg_C-effctor"/>
</dbReference>
<dbReference type="OrthoDB" id="134933at2"/>
<dbReference type="SUPFAM" id="SSF48452">
    <property type="entry name" value="TPR-like"/>
    <property type="match status" value="1"/>
</dbReference>
<dbReference type="AlphaFoldDB" id="A0A1S1K2N6"/>
<dbReference type="CDD" id="cd06170">
    <property type="entry name" value="LuxR_C_like"/>
    <property type="match status" value="1"/>
</dbReference>
<dbReference type="Pfam" id="PF13191">
    <property type="entry name" value="AAA_16"/>
    <property type="match status" value="1"/>
</dbReference>
<dbReference type="RefSeq" id="WP_070944574.1">
    <property type="nucleotide sequence ID" value="NZ_MLCL01000062.1"/>
</dbReference>
<dbReference type="InterPro" id="IPR027417">
    <property type="entry name" value="P-loop_NTPase"/>
</dbReference>
<name>A0A1S1K2N6_9MYCO</name>
<comment type="caution">
    <text evidence="4">The sequence shown here is derived from an EMBL/GenBank/DDBJ whole genome shotgun (WGS) entry which is preliminary data.</text>
</comment>
<dbReference type="PANTHER" id="PTHR16305">
    <property type="entry name" value="TESTICULAR SOLUBLE ADENYLYL CYCLASE"/>
    <property type="match status" value="1"/>
</dbReference>
<evidence type="ECO:0000313" key="4">
    <source>
        <dbReference type="EMBL" id="OHU01282.1"/>
    </source>
</evidence>
<sequence>MAGIVGRVALMEVLADAWRQACGGGGQVLVLLGDAGVGKSSVLGWLAERIGRQARTVTCRGEELSLPLSTVADCVSALRSPAISAVGGMPGTDVFQAAEVLRDTLNQAGPTALLIDDIHDADPSSRTAVSLALRRSPVSGVLVVITARSTPAMHRFAEGFRVEQLDGLPIDAAAELLETSSERPVAPEVARKLLEVAAGNPLALTHLPDALSSDQLAGSARLPDELPLVGDLHTVFTRQLPLAGTAAREVLDLAAVSASGTWSVIAELRPGLVVDGVAALEDVGLARLHEGVLTLRHPLLRTAALRAMPQSRWRALNLELAASSATPEHIRLLHRARGTLGPDEELADALTDAAHVQRMLGATAAAAYALDCAVELTESPVRRAQLHMETAGLLAVAGEPLAARYRLEAVLADPSCRDLHVAATVSLATLEAVDGAPAVAWQRLSECAAAASRDDIGILYARMGIPLGMLGLVGDIVQNAETAVELCKPSTPEWVAARLTLAHAACASDEARANHLVDELLGDLQLDGVVEVDPTVGLHLGRALSIAERYSTAVEILTPLSTRLRGEGARTSLAMTFGALGETRVRSSRFDEALVCLDEAIALSLATGQRAFAPFWLSLRARVRAIRGDDRAADDDLALGFSISDELHTFGARYFLLANAGLVALSAGRYADAVAALEECWSFEQSGGLLAPQLARWHADLVEALVATGRRDEAVPVLAHLTAVADTPGCSRWTRATTLRAQALMCADADRDEALRLADAALQTYDRDVDAFDHARTLKIAAELTPDPDRRQVTRMKAQYGFRRVGASAWSAQGPAVESPPGMSGLTDTERRVLIEVSNGLTNRQIANVLQMSSKTVANHLYHVYRKLGVASRTEAARVILLAQG</sequence>
<dbReference type="SUPFAM" id="SSF52540">
    <property type="entry name" value="P-loop containing nucleoside triphosphate hydrolases"/>
    <property type="match status" value="1"/>
</dbReference>
<accession>A0A1S1K2N6</accession>
<protein>
    <recommendedName>
        <fullName evidence="3">HTH luxR-type domain-containing protein</fullName>
    </recommendedName>
</protein>
<proteinExistence type="predicted"/>
<evidence type="ECO:0000256" key="1">
    <source>
        <dbReference type="ARBA" id="ARBA00022741"/>
    </source>
</evidence>
<reference evidence="4 5" key="1">
    <citation type="submission" date="2016-10" db="EMBL/GenBank/DDBJ databases">
        <title>Evaluation of Human, Animal and Environmental Mycobacterium chelonae Isolates by Core Genome Phylogenomic Analysis, Targeted Gene Comparison, and Anti-microbial Susceptibility Patterns: A Tale of Mistaken Identities.</title>
        <authorList>
            <person name="Fogelson S.B."/>
            <person name="Camus A.C."/>
            <person name="Lorenz W."/>
            <person name="Vasireddy R."/>
            <person name="Vasireddy S."/>
            <person name="Smith T."/>
            <person name="Brown-Elliott B.A."/>
            <person name="Wallace R.J.Jr."/>
            <person name="Hasan N.A."/>
            <person name="Reischl U."/>
            <person name="Sanchez S."/>
        </authorList>
    </citation>
    <scope>NUCLEOTIDE SEQUENCE [LARGE SCALE GENOMIC DNA]</scope>
    <source>
        <strain evidence="4 5">24999</strain>
    </source>
</reference>
<dbReference type="PANTHER" id="PTHR16305:SF35">
    <property type="entry name" value="TRANSCRIPTIONAL ACTIVATOR DOMAIN"/>
    <property type="match status" value="1"/>
</dbReference>
<dbReference type="Gene3D" id="1.10.10.10">
    <property type="entry name" value="Winged helix-like DNA-binding domain superfamily/Winged helix DNA-binding domain"/>
    <property type="match status" value="1"/>
</dbReference>
<dbReference type="Proteomes" id="UP000179636">
    <property type="component" value="Unassembled WGS sequence"/>
</dbReference>
<dbReference type="EMBL" id="MLHV01000007">
    <property type="protein sequence ID" value="OHU01282.1"/>
    <property type="molecule type" value="Genomic_DNA"/>
</dbReference>
<dbReference type="Pfam" id="PF00196">
    <property type="entry name" value="GerE"/>
    <property type="match status" value="1"/>
</dbReference>
<dbReference type="SUPFAM" id="SSF46894">
    <property type="entry name" value="C-terminal effector domain of the bipartite response regulators"/>
    <property type="match status" value="1"/>
</dbReference>
<evidence type="ECO:0000259" key="3">
    <source>
        <dbReference type="PROSITE" id="PS50043"/>
    </source>
</evidence>
<dbReference type="PRINTS" id="PR00038">
    <property type="entry name" value="HTHLUXR"/>
</dbReference>
<keyword evidence="1" id="KW-0547">Nucleotide-binding</keyword>
<feature type="domain" description="HTH luxR-type" evidence="3">
    <location>
        <begin position="817"/>
        <end position="884"/>
    </location>
</feature>
<keyword evidence="2" id="KW-0067">ATP-binding</keyword>
<dbReference type="STRING" id="1908205.BKG60_16065"/>
<accession>A0A1Q9W9B6</accession>
<dbReference type="GO" id="GO:0004016">
    <property type="term" value="F:adenylate cyclase activity"/>
    <property type="evidence" value="ECO:0007669"/>
    <property type="project" value="TreeGrafter"/>
</dbReference>
<dbReference type="GO" id="GO:0006355">
    <property type="term" value="P:regulation of DNA-templated transcription"/>
    <property type="evidence" value="ECO:0007669"/>
    <property type="project" value="InterPro"/>
</dbReference>